<accession>A0ABW0R055</accession>
<feature type="transmembrane region" description="Helical" evidence="1">
    <location>
        <begin position="6"/>
        <end position="26"/>
    </location>
</feature>
<keyword evidence="3" id="KW-1185">Reference proteome</keyword>
<comment type="caution">
    <text evidence="2">The sequence shown here is derived from an EMBL/GenBank/DDBJ whole genome shotgun (WGS) entry which is preliminary data.</text>
</comment>
<dbReference type="EMBL" id="JBHSNC010000041">
    <property type="protein sequence ID" value="MFC5530415.1"/>
    <property type="molecule type" value="Genomic_DNA"/>
</dbReference>
<gene>
    <name evidence="2" type="ORF">ACFPQ4_13335</name>
</gene>
<reference evidence="3" key="1">
    <citation type="journal article" date="2019" name="Int. J. Syst. Evol. Microbiol.">
        <title>The Global Catalogue of Microorganisms (GCM) 10K type strain sequencing project: providing services to taxonomists for standard genome sequencing and annotation.</title>
        <authorList>
            <consortium name="The Broad Institute Genomics Platform"/>
            <consortium name="The Broad Institute Genome Sequencing Center for Infectious Disease"/>
            <person name="Wu L."/>
            <person name="Ma J."/>
        </authorList>
    </citation>
    <scope>NUCLEOTIDE SEQUENCE [LARGE SCALE GENOMIC DNA]</scope>
    <source>
        <strain evidence="3">CGMCC 1.18578</strain>
    </source>
</reference>
<organism evidence="2 3">
    <name type="scientific">Cohnella yongneupensis</name>
    <dbReference type="NCBI Taxonomy" id="425006"/>
    <lineage>
        <taxon>Bacteria</taxon>
        <taxon>Bacillati</taxon>
        <taxon>Bacillota</taxon>
        <taxon>Bacilli</taxon>
        <taxon>Bacillales</taxon>
        <taxon>Paenibacillaceae</taxon>
        <taxon>Cohnella</taxon>
    </lineage>
</organism>
<keyword evidence="1" id="KW-1133">Transmembrane helix</keyword>
<proteinExistence type="predicted"/>
<dbReference type="Proteomes" id="UP001596108">
    <property type="component" value="Unassembled WGS sequence"/>
</dbReference>
<keyword evidence="1" id="KW-0472">Membrane</keyword>
<sequence length="77" mass="9098">MKWIVGYYGVQIIIVVVLIIVSVLFYDKRYKQRKSGVVPKGFVRTEEVNVDPVTQEMQRVYYNPGTGERIYIRQEIK</sequence>
<protein>
    <recommendedName>
        <fullName evidence="4">HD family phosphohydrolase</fullName>
    </recommendedName>
</protein>
<evidence type="ECO:0000313" key="3">
    <source>
        <dbReference type="Proteomes" id="UP001596108"/>
    </source>
</evidence>
<name>A0ABW0R055_9BACL</name>
<evidence type="ECO:0008006" key="4">
    <source>
        <dbReference type="Google" id="ProtNLM"/>
    </source>
</evidence>
<keyword evidence="1" id="KW-0812">Transmembrane</keyword>
<dbReference type="RefSeq" id="WP_378112358.1">
    <property type="nucleotide sequence ID" value="NZ_JBHSNC010000041.1"/>
</dbReference>
<evidence type="ECO:0000256" key="1">
    <source>
        <dbReference type="SAM" id="Phobius"/>
    </source>
</evidence>
<evidence type="ECO:0000313" key="2">
    <source>
        <dbReference type="EMBL" id="MFC5530415.1"/>
    </source>
</evidence>